<evidence type="ECO:0000313" key="3">
    <source>
        <dbReference type="Proteomes" id="UP001219066"/>
    </source>
</evidence>
<sequence>MTIPQAVALGVAGDELGKKIAGSEVSVGRTATSTALGAGMGAVAAGSLTVGAAAVGLTGVAAVAAPIVVPLAVAAGAVSFVKSLFD</sequence>
<dbReference type="EMBL" id="CP120956">
    <property type="protein sequence ID" value="WFF83322.1"/>
    <property type="molecule type" value="Genomic_DNA"/>
</dbReference>
<protein>
    <recommendedName>
        <fullName evidence="4">Bacteriocin</fullName>
    </recommendedName>
</protein>
<name>A0AAX3ST85_9BURK</name>
<accession>A0AAX3ST85</accession>
<organism evidence="2 3">
    <name type="scientific">Delftia tsuruhatensis</name>
    <dbReference type="NCBI Taxonomy" id="180282"/>
    <lineage>
        <taxon>Bacteria</taxon>
        <taxon>Pseudomonadati</taxon>
        <taxon>Pseudomonadota</taxon>
        <taxon>Betaproteobacteria</taxon>
        <taxon>Burkholderiales</taxon>
        <taxon>Comamonadaceae</taxon>
        <taxon>Delftia</taxon>
    </lineage>
</organism>
<feature type="transmembrane region" description="Helical" evidence="1">
    <location>
        <begin position="35"/>
        <end position="57"/>
    </location>
</feature>
<evidence type="ECO:0000256" key="1">
    <source>
        <dbReference type="SAM" id="Phobius"/>
    </source>
</evidence>
<feature type="transmembrane region" description="Helical" evidence="1">
    <location>
        <begin position="63"/>
        <end position="85"/>
    </location>
</feature>
<dbReference type="AlphaFoldDB" id="A0AAX3ST85"/>
<dbReference type="Proteomes" id="UP001219066">
    <property type="component" value="Chromosome"/>
</dbReference>
<proteinExistence type="predicted"/>
<reference evidence="2" key="1">
    <citation type="submission" date="2023-03" db="EMBL/GenBank/DDBJ databases">
        <title>Synergistic degradation of erythromycin by symbiotic bacteria Ery-6A and Ery-6B and application in simulated water remediation.</title>
        <authorList>
            <person name="Xu S."/>
        </authorList>
    </citation>
    <scope>NUCLEOTIDE SEQUENCE</scope>
    <source>
        <strain evidence="2">Ery-6A</strain>
    </source>
</reference>
<keyword evidence="1" id="KW-0472">Membrane</keyword>
<keyword evidence="1" id="KW-0812">Transmembrane</keyword>
<gene>
    <name evidence="2" type="ORF">PYR84_11695</name>
</gene>
<dbReference type="RefSeq" id="WP_183017398.1">
    <property type="nucleotide sequence ID" value="NZ_CP120956.1"/>
</dbReference>
<evidence type="ECO:0008006" key="4">
    <source>
        <dbReference type="Google" id="ProtNLM"/>
    </source>
</evidence>
<keyword evidence="1" id="KW-1133">Transmembrane helix</keyword>
<evidence type="ECO:0000313" key="2">
    <source>
        <dbReference type="EMBL" id="WFF83322.1"/>
    </source>
</evidence>